<evidence type="ECO:0000256" key="1">
    <source>
        <dbReference type="ARBA" id="ARBA00004127"/>
    </source>
</evidence>
<gene>
    <name evidence="6" type="ORF">J5U23_00253</name>
</gene>
<dbReference type="OrthoDB" id="42847at2157"/>
<dbReference type="InterPro" id="IPR008217">
    <property type="entry name" value="Ccc1_fam"/>
</dbReference>
<dbReference type="RefSeq" id="WP_218259133.1">
    <property type="nucleotide sequence ID" value="NZ_CP077717.1"/>
</dbReference>
<keyword evidence="2 5" id="KW-0812">Transmembrane</keyword>
<feature type="transmembrane region" description="Helical" evidence="5">
    <location>
        <begin position="61"/>
        <end position="81"/>
    </location>
</feature>
<evidence type="ECO:0000313" key="6">
    <source>
        <dbReference type="EMBL" id="QXJ27386.1"/>
    </source>
</evidence>
<dbReference type="GO" id="GO:0005384">
    <property type="term" value="F:manganese ion transmembrane transporter activity"/>
    <property type="evidence" value="ECO:0007669"/>
    <property type="project" value="InterPro"/>
</dbReference>
<dbReference type="EMBL" id="CP077717">
    <property type="protein sequence ID" value="QXJ27386.1"/>
    <property type="molecule type" value="Genomic_DNA"/>
</dbReference>
<evidence type="ECO:0000256" key="5">
    <source>
        <dbReference type="SAM" id="Phobius"/>
    </source>
</evidence>
<feature type="transmembrane region" description="Helical" evidence="5">
    <location>
        <begin position="37"/>
        <end position="55"/>
    </location>
</feature>
<dbReference type="GO" id="GO:0030026">
    <property type="term" value="P:intracellular manganese ion homeostasis"/>
    <property type="evidence" value="ECO:0007669"/>
    <property type="project" value="InterPro"/>
</dbReference>
<name>A0A8F5BLM2_SACSH</name>
<evidence type="ECO:0000256" key="3">
    <source>
        <dbReference type="ARBA" id="ARBA00022989"/>
    </source>
</evidence>
<evidence type="ECO:0000256" key="4">
    <source>
        <dbReference type="ARBA" id="ARBA00023136"/>
    </source>
</evidence>
<dbReference type="Pfam" id="PF01988">
    <property type="entry name" value="VIT1"/>
    <property type="match status" value="1"/>
</dbReference>
<dbReference type="KEGG" id="sshi:J5U23_00253"/>
<dbReference type="Proteomes" id="UP000694018">
    <property type="component" value="Chromosome"/>
</dbReference>
<feature type="transmembrane region" description="Helical" evidence="5">
    <location>
        <begin position="166"/>
        <end position="190"/>
    </location>
</feature>
<dbReference type="GeneID" id="65561869"/>
<evidence type="ECO:0000256" key="2">
    <source>
        <dbReference type="ARBA" id="ARBA00022692"/>
    </source>
</evidence>
<keyword evidence="4 5" id="KW-0472">Membrane</keyword>
<reference evidence="6" key="1">
    <citation type="journal article" date="2021" name="Environ. Microbiol.">
        <title>New insights into the diversity and evolution of the archaeal mobilome from three complete genomes of Saccharolobus shibatae.</title>
        <authorList>
            <person name="Medvedeva S."/>
            <person name="Brandt D."/>
            <person name="Cvirkaite-Krupovic V."/>
            <person name="Liu Y."/>
            <person name="Severinov K."/>
            <person name="Ishino S."/>
            <person name="Ishino Y."/>
            <person name="Prangishvili D."/>
            <person name="Kalinowski J."/>
            <person name="Krupovic M."/>
        </authorList>
    </citation>
    <scope>NUCLEOTIDE SEQUENCE</scope>
    <source>
        <strain evidence="6">B12</strain>
    </source>
</reference>
<keyword evidence="3 5" id="KW-1133">Transmembrane helix</keyword>
<comment type="subcellular location">
    <subcellularLocation>
        <location evidence="1">Endomembrane system</location>
        <topology evidence="1">Multi-pass membrane protein</topology>
    </subcellularLocation>
</comment>
<dbReference type="GO" id="GO:0012505">
    <property type="term" value="C:endomembrane system"/>
    <property type="evidence" value="ECO:0007669"/>
    <property type="project" value="UniProtKB-SubCell"/>
</dbReference>
<accession>A0A8F5BLM2</accession>
<evidence type="ECO:0000313" key="7">
    <source>
        <dbReference type="Proteomes" id="UP000694018"/>
    </source>
</evidence>
<protein>
    <submittedName>
        <fullName evidence="6">Integral membrane protein</fullName>
    </submittedName>
</protein>
<feature type="transmembrane region" description="Helical" evidence="5">
    <location>
        <begin position="196"/>
        <end position="217"/>
    </location>
</feature>
<dbReference type="PANTHER" id="PTHR31851">
    <property type="entry name" value="FE(2+)/MN(2+) TRANSPORTER PCL1"/>
    <property type="match status" value="1"/>
</dbReference>
<organism evidence="6 7">
    <name type="scientific">Saccharolobus shibatae (strain ATCC 51178 / DSM 5389 / JCM 8931 / NBRC 15437 / B12)</name>
    <name type="common">Sulfolobus shibatae</name>
    <dbReference type="NCBI Taxonomy" id="523848"/>
    <lineage>
        <taxon>Archaea</taxon>
        <taxon>Thermoproteota</taxon>
        <taxon>Thermoprotei</taxon>
        <taxon>Sulfolobales</taxon>
        <taxon>Sulfolobaceae</taxon>
        <taxon>Saccharolobus</taxon>
    </lineage>
</organism>
<proteinExistence type="predicted"/>
<dbReference type="AlphaFoldDB" id="A0A8F5BLM2"/>
<feature type="transmembrane region" description="Helical" evidence="5">
    <location>
        <begin position="238"/>
        <end position="259"/>
    </location>
</feature>
<sequence length="261" mass="29225">MLEKYINILNKKSLMKQEKGEELVHYIHEADTFRTKVFGIQDGLIGVGAIVLGAAGFSHDAIAVLVAGLIATIGQAFSMGIGEYISTRVRMQVIQNEIRKEKYQLRKFPDKEKQELVEFYIKKGFNKEVSEKIADYLLKNEDVALEEMLMHELKVFPEEFESPVKLGFLMSFYLIIGGLIPILSFAISAYFRQFEFNFALITSILLVIITLGIFGVLGTKYTGLSKHRGALEQIGTGLIALMGSYVAGMVLAHFIPVSYLP</sequence>